<feature type="compositionally biased region" description="Basic and acidic residues" evidence="6">
    <location>
        <begin position="1406"/>
        <end position="1422"/>
    </location>
</feature>
<feature type="region of interest" description="Disordered" evidence="6">
    <location>
        <begin position="42"/>
        <end position="68"/>
    </location>
</feature>
<feature type="region of interest" description="Disordered" evidence="6">
    <location>
        <begin position="535"/>
        <end position="594"/>
    </location>
</feature>
<dbReference type="SUPFAM" id="SSF52540">
    <property type="entry name" value="P-loop containing nucleoside triphosphate hydrolases"/>
    <property type="match status" value="2"/>
</dbReference>
<dbReference type="Gene3D" id="3.40.50.300">
    <property type="entry name" value="P-loop containing nucleotide triphosphate hydrolases"/>
    <property type="match status" value="2"/>
</dbReference>
<dbReference type="PROSITE" id="PS51194">
    <property type="entry name" value="HELICASE_CTER"/>
    <property type="match status" value="1"/>
</dbReference>
<feature type="domain" description="Helicase C-terminal" evidence="7">
    <location>
        <begin position="1196"/>
        <end position="1398"/>
    </location>
</feature>
<feature type="compositionally biased region" description="Low complexity" evidence="6">
    <location>
        <begin position="1729"/>
        <end position="1738"/>
    </location>
</feature>
<feature type="short sequence motif" description="Q motif" evidence="5">
    <location>
        <begin position="453"/>
        <end position="481"/>
    </location>
</feature>
<dbReference type="GO" id="GO:0003676">
    <property type="term" value="F:nucleic acid binding"/>
    <property type="evidence" value="ECO:0007669"/>
    <property type="project" value="InterPro"/>
</dbReference>
<feature type="region of interest" description="Disordered" evidence="6">
    <location>
        <begin position="1080"/>
        <end position="1101"/>
    </location>
</feature>
<dbReference type="GO" id="GO:0016787">
    <property type="term" value="F:hydrolase activity"/>
    <property type="evidence" value="ECO:0007669"/>
    <property type="project" value="UniProtKB-KW"/>
</dbReference>
<feature type="region of interest" description="Disordered" evidence="6">
    <location>
        <begin position="866"/>
        <end position="904"/>
    </location>
</feature>
<dbReference type="Pfam" id="PF00270">
    <property type="entry name" value="DEAD"/>
    <property type="match status" value="1"/>
</dbReference>
<evidence type="ECO:0000256" key="3">
    <source>
        <dbReference type="ARBA" id="ARBA00022806"/>
    </source>
</evidence>
<dbReference type="InterPro" id="IPR014001">
    <property type="entry name" value="Helicase_ATP-bd"/>
</dbReference>
<feature type="compositionally biased region" description="Basic and acidic residues" evidence="6">
    <location>
        <begin position="1597"/>
        <end position="1623"/>
    </location>
</feature>
<dbReference type="VEuPathDB" id="ToxoDB:TGRUB_203840"/>
<reference evidence="9 10" key="1">
    <citation type="submission" date="2014-05" db="EMBL/GenBank/DDBJ databases">
        <authorList>
            <person name="Sibley D."/>
            <person name="Venepally P."/>
            <person name="Karamycheva S."/>
            <person name="Hadjithomas M."/>
            <person name="Khan A."/>
            <person name="Brunk B."/>
            <person name="Roos D."/>
            <person name="Caler E."/>
            <person name="Lorenzi H."/>
        </authorList>
    </citation>
    <scope>NUCLEOTIDE SEQUENCE [LARGE SCALE GENOMIC DNA]</scope>
    <source>
        <strain evidence="9 10">RUB</strain>
    </source>
</reference>
<feature type="region of interest" description="Disordered" evidence="6">
    <location>
        <begin position="736"/>
        <end position="835"/>
    </location>
</feature>
<feature type="compositionally biased region" description="Basic and acidic residues" evidence="6">
    <location>
        <begin position="736"/>
        <end position="749"/>
    </location>
</feature>
<feature type="region of interest" description="Disordered" evidence="6">
    <location>
        <begin position="1406"/>
        <end position="1438"/>
    </location>
</feature>
<evidence type="ECO:0000256" key="4">
    <source>
        <dbReference type="ARBA" id="ARBA00022840"/>
    </source>
</evidence>
<evidence type="ECO:0000313" key="10">
    <source>
        <dbReference type="Proteomes" id="UP000028834"/>
    </source>
</evidence>
<dbReference type="InterPro" id="IPR000629">
    <property type="entry name" value="RNA-helicase_DEAD-box_CS"/>
</dbReference>
<dbReference type="OrthoDB" id="432247at2759"/>
<dbReference type="GO" id="GO:0005829">
    <property type="term" value="C:cytosol"/>
    <property type="evidence" value="ECO:0007669"/>
    <property type="project" value="TreeGrafter"/>
</dbReference>
<dbReference type="InterPro" id="IPR027417">
    <property type="entry name" value="P-loop_NTPase"/>
</dbReference>
<feature type="region of interest" description="Disordered" evidence="6">
    <location>
        <begin position="1"/>
        <end position="27"/>
    </location>
</feature>
<comment type="caution">
    <text evidence="9">The sequence shown here is derived from an EMBL/GenBank/DDBJ whole genome shotgun (WGS) entry which is preliminary data.</text>
</comment>
<dbReference type="PANTHER" id="PTHR47959">
    <property type="entry name" value="ATP-DEPENDENT RNA HELICASE RHLE-RELATED"/>
    <property type="match status" value="1"/>
</dbReference>
<keyword evidence="3 9" id="KW-0347">Helicase</keyword>
<keyword evidence="2" id="KW-0378">Hydrolase</keyword>
<feature type="compositionally biased region" description="Basic and acidic residues" evidence="6">
    <location>
        <begin position="1520"/>
        <end position="1536"/>
    </location>
</feature>
<feature type="compositionally biased region" description="Low complexity" evidence="6">
    <location>
        <begin position="1498"/>
        <end position="1508"/>
    </location>
</feature>
<feature type="compositionally biased region" description="Basic and acidic residues" evidence="6">
    <location>
        <begin position="756"/>
        <end position="790"/>
    </location>
</feature>
<feature type="region of interest" description="Disordered" evidence="6">
    <location>
        <begin position="137"/>
        <end position="173"/>
    </location>
</feature>
<dbReference type="EMBL" id="AFYV02001495">
    <property type="protein sequence ID" value="KFG61817.1"/>
    <property type="molecule type" value="Genomic_DNA"/>
</dbReference>
<dbReference type="InterPro" id="IPR050079">
    <property type="entry name" value="DEAD_box_RNA_helicase"/>
</dbReference>
<dbReference type="InterPro" id="IPR011545">
    <property type="entry name" value="DEAD/DEAH_box_helicase_dom"/>
</dbReference>
<dbReference type="SMART" id="SM00487">
    <property type="entry name" value="DEXDc"/>
    <property type="match status" value="1"/>
</dbReference>
<feature type="compositionally biased region" description="Low complexity" evidence="6">
    <location>
        <begin position="415"/>
        <end position="428"/>
    </location>
</feature>
<feature type="region of interest" description="Disordered" evidence="6">
    <location>
        <begin position="403"/>
        <end position="428"/>
    </location>
</feature>
<organism evidence="9 10">
    <name type="scientific">Toxoplasma gondii RUB</name>
    <dbReference type="NCBI Taxonomy" id="935652"/>
    <lineage>
        <taxon>Eukaryota</taxon>
        <taxon>Sar</taxon>
        <taxon>Alveolata</taxon>
        <taxon>Apicomplexa</taxon>
        <taxon>Conoidasida</taxon>
        <taxon>Coccidia</taxon>
        <taxon>Eucoccidiorida</taxon>
        <taxon>Eimeriorina</taxon>
        <taxon>Sarcocystidae</taxon>
        <taxon>Toxoplasma</taxon>
    </lineage>
</organism>
<evidence type="ECO:0000256" key="5">
    <source>
        <dbReference type="PROSITE-ProRule" id="PRU00552"/>
    </source>
</evidence>
<sequence length="1822" mass="198219">MAAAELSVTPSGKQGGGDANPKKRAVMGTQRQCSSFFISPSLSCSDASRVSPSSLAPPASSAAPQVPISQRSSLFSYPRASDPRAFFRGLCMQCRMPHQLLLATRKRTVRAAQVSIPSLHQPPAVLLLGGSPPSSPRYVSSLSSASSPSSSASPSSASSPSSAASPSSSSSSLTSLPFLRQVCLFLRPSTSPSTYLRSSSHRPHLSLSPSFTGLSSHVAPPCWMPPRLHPRPSPPSVLPTLRPFRSPLSRVSSAVSFQSPACRTMLLAGGFGAVSLSHGLREAARGMATKETRGSPRDAEHGGERRNIGGYFGGFAGTHRGLGFSVPPRPPDPDMTSVSRPSHPTSSSSISVSSASPSSPSSPSSSSCVSDSSPTFVLRPPTEADFSESEALGLGTAFKPPTALDSFPLPPSSSVPPSHASSVASALPASPASSEPSLAWCSSAGQSLEARFPSFASLDLHPVLVERLKQLGVETPTATQISAFLLIDKGRDCVVVDRTGTGKTLAYLLPFVNKVYKLHDILLLAQVGVGPSSGTQVFAGDEQPGQGEARQARGNTASSPVPFEEEADGCDSSSGERAHRESRESSRVKPKSVGRMLQDQLLRCQEEVIARHAALSPAPQVWESLRAPIPRSPSSASHEANSADLSSAYGDALQAVGISPDSPNPLGALRPAVLLLPTHDMVIDALHTLRRLDVLGRLQIQCLSGVERNVKERTAGARDEEARDLRELRRTFRRRPDGEKLARDARDGAEANEAETGDRGDRGRDVGPEARARPERNGRTREGGARREEPWASAGMGERGDGALERAETDEGRRVRGEEGNGGGDESAVWKGQVLRKPRMTADGMVVTETRPFSEKKIKNIHEVHVRGSERSGVRESWRSQALHGDGAAAESNRPTAPLEADADSRSCEALEEESDDDEHPFEVCSLPVLHKPRIRWGAVDLVISTPHLFLEDLERFRGENLQPSMLILDEADELLRARGSRTLLMDILGYCRPRVPVPAPHTAKRALPDFPPCQVVFSGATLASLGPCSPGVMLIERFGNAFEVSPRSRHQLRDEVKQLWIRLNAERLAELLSLAQPPWRVNEGGEDDEDARPSSQWRTAEGRSLQRGLEAVGEVRGGGRARPRRVRGGLITGSALEEARKKEFVLLGGNLPVYLKRRNQPSDEAVALASRLVAETSADTTVKRKLRQQVSWDHRVDILLALLAAFPVDRTVVFVNSVDRCIRLFDFFRDRGWPVVSFHRKMSMKHRSRALARLLAAPAGGDSLQGDSGSEEDGEDQFAAEGSGGGARQSGQGRIEELLPASLMIATDLACRGLDLQGVQHVINFDFPTDAMAYIHRAGRTCRRPSSHMDGTERRSPFCLVSNLVSDDDFPLASSLYFLQKERHNLERTFSRKASFKARYIRHREAEKKRKAGENERRPGEGDAEAEGESAKSKKDAYTDDIEQLWSQMYRMQFERKATGARVRGIRDEDNGLPRMPTEAGGRYAERNGEEDTRGQSADTSSAASAALGRDRWRRLRRMRVEREESKRPERESLSYREAAASRRKQLVDRLLRGAVWSEDGRTACIEAPRSFFDEGESEVGTGEPSEELDGVASSRSDRHLLEPRRRSAGTRGKESDQDRRQGALGQKRKREDSFCSEEGGDAAQEQCCDPVAPTQSERQVHQAGKPRGAGTSRALQMRAALFDDDSEDEDDRLPSWPHSAQQSHSISSPSPSRASVFRRDSPSLPKATGAAGEAGASKSSVERGTRVSAGNKVWTEEEYDQFVVRRFETYQDGRPSRARGVDSRLASVTRLHQKAAEMRTKMLMNNLGANDDFFDEDLKV</sequence>
<dbReference type="GO" id="GO:0005524">
    <property type="term" value="F:ATP binding"/>
    <property type="evidence" value="ECO:0007669"/>
    <property type="project" value="UniProtKB-KW"/>
</dbReference>
<dbReference type="InterPro" id="IPR001650">
    <property type="entry name" value="Helicase_C-like"/>
</dbReference>
<dbReference type="PANTHER" id="PTHR47959:SF1">
    <property type="entry name" value="ATP-DEPENDENT RNA HELICASE DBPA"/>
    <property type="match status" value="1"/>
</dbReference>
<feature type="compositionally biased region" description="Low complexity" evidence="6">
    <location>
        <begin position="337"/>
        <end position="374"/>
    </location>
</feature>
<name>A0A086LYU9_TOXGO</name>
<feature type="compositionally biased region" description="Basic and acidic residues" evidence="6">
    <location>
        <begin position="866"/>
        <end position="878"/>
    </location>
</feature>
<feature type="compositionally biased region" description="Basic and acidic residues" evidence="6">
    <location>
        <begin position="286"/>
        <end position="307"/>
    </location>
</feature>
<dbReference type="InterPro" id="IPR014014">
    <property type="entry name" value="RNA_helicase_DEAD_Q_motif"/>
</dbReference>
<feature type="region of interest" description="Disordered" evidence="6">
    <location>
        <begin position="1261"/>
        <end position="1292"/>
    </location>
</feature>
<feature type="region of interest" description="Disordered" evidence="6">
    <location>
        <begin position="1686"/>
        <end position="1749"/>
    </location>
</feature>
<evidence type="ECO:0000259" key="7">
    <source>
        <dbReference type="PROSITE" id="PS51194"/>
    </source>
</evidence>
<feature type="region of interest" description="Disordered" evidence="6">
    <location>
        <begin position="1458"/>
        <end position="1545"/>
    </location>
</feature>
<feature type="compositionally biased region" description="Basic and acidic residues" evidence="6">
    <location>
        <begin position="798"/>
        <end position="819"/>
    </location>
</feature>
<protein>
    <submittedName>
        <fullName evidence="9">DEAD/DEAH box helicase domain-containing protein</fullName>
    </submittedName>
</protein>
<feature type="domain" description="DEAD-box RNA helicase Q" evidence="8">
    <location>
        <begin position="453"/>
        <end position="481"/>
    </location>
</feature>
<evidence type="ECO:0000256" key="1">
    <source>
        <dbReference type="ARBA" id="ARBA00022741"/>
    </source>
</evidence>
<evidence type="ECO:0000259" key="8">
    <source>
        <dbReference type="PROSITE" id="PS51195"/>
    </source>
</evidence>
<dbReference type="SMART" id="SM00490">
    <property type="entry name" value="HELICc"/>
    <property type="match status" value="1"/>
</dbReference>
<gene>
    <name evidence="9" type="ORF">TGRUB_203840</name>
</gene>
<dbReference type="GO" id="GO:0003724">
    <property type="term" value="F:RNA helicase activity"/>
    <property type="evidence" value="ECO:0007669"/>
    <property type="project" value="InterPro"/>
</dbReference>
<evidence type="ECO:0000313" key="9">
    <source>
        <dbReference type="EMBL" id="KFG61817.1"/>
    </source>
</evidence>
<keyword evidence="1" id="KW-0547">Nucleotide-binding</keyword>
<dbReference type="PROSITE" id="PS51195">
    <property type="entry name" value="Q_MOTIF"/>
    <property type="match status" value="1"/>
</dbReference>
<dbReference type="Pfam" id="PF00271">
    <property type="entry name" value="Helicase_C"/>
    <property type="match status" value="1"/>
</dbReference>
<feature type="compositionally biased region" description="Basic and acidic residues" evidence="6">
    <location>
        <begin position="574"/>
        <end position="587"/>
    </location>
</feature>
<feature type="region of interest" description="Disordered" evidence="6">
    <location>
        <begin position="286"/>
        <end position="388"/>
    </location>
</feature>
<accession>A0A086LYU9</accession>
<dbReference type="Proteomes" id="UP000028834">
    <property type="component" value="Unassembled WGS sequence"/>
</dbReference>
<evidence type="ECO:0000256" key="6">
    <source>
        <dbReference type="SAM" id="MobiDB-lite"/>
    </source>
</evidence>
<feature type="compositionally biased region" description="Low complexity" evidence="6">
    <location>
        <begin position="1700"/>
        <end position="1717"/>
    </location>
</feature>
<dbReference type="PROSITE" id="PS00039">
    <property type="entry name" value="DEAD_ATP_HELICASE"/>
    <property type="match status" value="1"/>
</dbReference>
<feature type="region of interest" description="Disordered" evidence="6">
    <location>
        <begin position="1569"/>
        <end position="1674"/>
    </location>
</feature>
<proteinExistence type="predicted"/>
<dbReference type="CDD" id="cd18787">
    <property type="entry name" value="SF2_C_DEAD"/>
    <property type="match status" value="1"/>
</dbReference>
<keyword evidence="4" id="KW-0067">ATP-binding</keyword>
<feature type="compositionally biased region" description="Acidic residues" evidence="6">
    <location>
        <begin position="1270"/>
        <end position="1279"/>
    </location>
</feature>
<feature type="compositionally biased region" description="Basic and acidic residues" evidence="6">
    <location>
        <begin position="1485"/>
        <end position="1495"/>
    </location>
</feature>
<evidence type="ECO:0000256" key="2">
    <source>
        <dbReference type="ARBA" id="ARBA00022801"/>
    </source>
</evidence>